<dbReference type="Pfam" id="PF14216">
    <property type="entry name" value="DUF4326"/>
    <property type="match status" value="1"/>
</dbReference>
<dbReference type="Proteomes" id="UP001642464">
    <property type="component" value="Unassembled WGS sequence"/>
</dbReference>
<feature type="domain" description="DUF4326" evidence="2">
    <location>
        <begin position="65"/>
        <end position="165"/>
    </location>
</feature>
<comment type="caution">
    <text evidence="3">The sequence shown here is derived from an EMBL/GenBank/DDBJ whole genome shotgun (WGS) entry which is preliminary data.</text>
</comment>
<name>A0ABP0L506_9DINO</name>
<protein>
    <submittedName>
        <fullName evidence="3">Uncharacterized 12.4 kDa protein in nrdA-td intergenic region</fullName>
    </submittedName>
</protein>
<evidence type="ECO:0000256" key="1">
    <source>
        <dbReference type="SAM" id="MobiDB-lite"/>
    </source>
</evidence>
<feature type="non-terminal residue" evidence="3">
    <location>
        <position position="273"/>
    </location>
</feature>
<dbReference type="EMBL" id="CAXAMM010014424">
    <property type="protein sequence ID" value="CAK9033694.1"/>
    <property type="molecule type" value="Genomic_DNA"/>
</dbReference>
<keyword evidence="4" id="KW-1185">Reference proteome</keyword>
<sequence>MGKHSSAPSGQGGAKASTAPPEKQPKTDVSQSKRASMVTGAPKSKCTSVSVKVASLRKAGYEDFEKWLEDPENVYVGRRGRIFIHGSNGSKRIFHFPGSKWQNPIVVSKTTSRQMACEKFRKALLAGSLKDEDGRPLREKLSELRGFRLGCWCKPDACHADVLAELANAESSSDTCGSVWRIETQRQPEKGPDPIFHNSICLDWDDETDMAINCKVIRSSMGFNEEIFAELRETMPQAFVDPVGRSVRLELRCLDGTGTNAEVSLHFAEIMPQ</sequence>
<dbReference type="InterPro" id="IPR025475">
    <property type="entry name" value="DUF4326"/>
</dbReference>
<proteinExistence type="predicted"/>
<accession>A0ABP0L506</accession>
<feature type="region of interest" description="Disordered" evidence="1">
    <location>
        <begin position="1"/>
        <end position="42"/>
    </location>
</feature>
<evidence type="ECO:0000313" key="4">
    <source>
        <dbReference type="Proteomes" id="UP001642464"/>
    </source>
</evidence>
<evidence type="ECO:0000313" key="3">
    <source>
        <dbReference type="EMBL" id="CAK9033694.1"/>
    </source>
</evidence>
<gene>
    <name evidence="3" type="ORF">SCF082_LOCUS20600</name>
</gene>
<reference evidence="3 4" key="1">
    <citation type="submission" date="2024-02" db="EMBL/GenBank/DDBJ databases">
        <authorList>
            <person name="Chen Y."/>
            <person name="Shah S."/>
            <person name="Dougan E. K."/>
            <person name="Thang M."/>
            <person name="Chan C."/>
        </authorList>
    </citation>
    <scope>NUCLEOTIDE SEQUENCE [LARGE SCALE GENOMIC DNA]</scope>
</reference>
<evidence type="ECO:0000259" key="2">
    <source>
        <dbReference type="Pfam" id="PF14216"/>
    </source>
</evidence>
<organism evidence="3 4">
    <name type="scientific">Durusdinium trenchii</name>
    <dbReference type="NCBI Taxonomy" id="1381693"/>
    <lineage>
        <taxon>Eukaryota</taxon>
        <taxon>Sar</taxon>
        <taxon>Alveolata</taxon>
        <taxon>Dinophyceae</taxon>
        <taxon>Suessiales</taxon>
        <taxon>Symbiodiniaceae</taxon>
        <taxon>Durusdinium</taxon>
    </lineage>
</organism>